<evidence type="ECO:0008006" key="5">
    <source>
        <dbReference type="Google" id="ProtNLM"/>
    </source>
</evidence>
<feature type="transmembrane region" description="Helical" evidence="2">
    <location>
        <begin position="190"/>
        <end position="209"/>
    </location>
</feature>
<feature type="transmembrane region" description="Helical" evidence="2">
    <location>
        <begin position="215"/>
        <end position="235"/>
    </location>
</feature>
<proteinExistence type="predicted"/>
<keyword evidence="2" id="KW-0812">Transmembrane</keyword>
<gene>
    <name evidence="3" type="ORF">SAMN05444581_11631</name>
</gene>
<protein>
    <recommendedName>
        <fullName evidence="5">DUF4239 domain-containing protein</fullName>
    </recommendedName>
</protein>
<evidence type="ECO:0000313" key="3">
    <source>
        <dbReference type="EMBL" id="SFK71274.1"/>
    </source>
</evidence>
<feature type="region of interest" description="Disordered" evidence="1">
    <location>
        <begin position="263"/>
        <end position="297"/>
    </location>
</feature>
<evidence type="ECO:0000256" key="2">
    <source>
        <dbReference type="SAM" id="Phobius"/>
    </source>
</evidence>
<feature type="compositionally biased region" description="Basic residues" evidence="1">
    <location>
        <begin position="288"/>
        <end position="297"/>
    </location>
</feature>
<sequence>MIDAWLNLPLPLMLLAVTTFYCGSALCIYALCFGPRTRNWILSFRETVPELFSAIMVIFSIQLGFLTSDIWDINRRAATAVETESASLTMLRALAADSGLPIDGIHQAIRVYVTAVTEKEWPSMAQYGGGVPEAEEALGALLRTVASTHHDPNDANAKFDALLLDTALKVQSARAARLVLSAPFSESTKWACVLLLALAGQISIALLHLDKRRPHVAAMVILTSSIVLIIGLVAANEGPFQPPIYVSSDPIAKVGEVVLDPRAASPPPLIPSEAKTVEKAPPPEPVHRHAGGGGKKR</sequence>
<reference evidence="3 4" key="1">
    <citation type="submission" date="2016-10" db="EMBL/GenBank/DDBJ databases">
        <authorList>
            <person name="de Groot N.N."/>
        </authorList>
    </citation>
    <scope>NUCLEOTIDE SEQUENCE [LARGE SCALE GENOMIC DNA]</scope>
    <source>
        <strain evidence="3 4">NE2</strain>
    </source>
</reference>
<evidence type="ECO:0000256" key="1">
    <source>
        <dbReference type="SAM" id="MobiDB-lite"/>
    </source>
</evidence>
<keyword evidence="2" id="KW-0472">Membrane</keyword>
<name>A0A1I4BR37_9HYPH</name>
<feature type="transmembrane region" description="Helical" evidence="2">
    <location>
        <begin position="12"/>
        <end position="31"/>
    </location>
</feature>
<keyword evidence="4" id="KW-1185">Reference proteome</keyword>
<dbReference type="AlphaFoldDB" id="A0A1I4BR37"/>
<feature type="transmembrane region" description="Helical" evidence="2">
    <location>
        <begin position="51"/>
        <end position="71"/>
    </location>
</feature>
<dbReference type="RefSeq" id="WP_091685297.1">
    <property type="nucleotide sequence ID" value="NZ_FOSN01000016.1"/>
</dbReference>
<dbReference type="InterPro" id="IPR025333">
    <property type="entry name" value="DUF4239"/>
</dbReference>
<evidence type="ECO:0000313" key="4">
    <source>
        <dbReference type="Proteomes" id="UP000198755"/>
    </source>
</evidence>
<organism evidence="3 4">
    <name type="scientific">Methylocapsa palsarum</name>
    <dbReference type="NCBI Taxonomy" id="1612308"/>
    <lineage>
        <taxon>Bacteria</taxon>
        <taxon>Pseudomonadati</taxon>
        <taxon>Pseudomonadota</taxon>
        <taxon>Alphaproteobacteria</taxon>
        <taxon>Hyphomicrobiales</taxon>
        <taxon>Beijerinckiaceae</taxon>
        <taxon>Methylocapsa</taxon>
    </lineage>
</organism>
<dbReference type="Pfam" id="PF14023">
    <property type="entry name" value="Bestrophin-like"/>
    <property type="match status" value="1"/>
</dbReference>
<dbReference type="EMBL" id="FOSN01000016">
    <property type="protein sequence ID" value="SFK71274.1"/>
    <property type="molecule type" value="Genomic_DNA"/>
</dbReference>
<dbReference type="Proteomes" id="UP000198755">
    <property type="component" value="Unassembled WGS sequence"/>
</dbReference>
<dbReference type="OrthoDB" id="797232at2"/>
<keyword evidence="2" id="KW-1133">Transmembrane helix</keyword>
<dbReference type="STRING" id="1612308.SAMN05444581_11631"/>
<accession>A0A1I4BR37</accession>